<keyword evidence="2" id="KW-1185">Reference proteome</keyword>
<dbReference type="EMBL" id="MK388689">
    <property type="protein sequence ID" value="QAX92377.1"/>
    <property type="molecule type" value="Genomic_DNA"/>
</dbReference>
<sequence length="118" mass="13490">MSDSPGFFFACGLTVGYRVVNSVSTTYQGRTMKTEIDCIVYHNLTMEAACVERRVNDSDITKARKAKLYTDAGICWLQAMRRSKRDEVTYAERRLDFCRAALIRLGRHDLAQQLDATR</sequence>
<protein>
    <submittedName>
        <fullName evidence="1">Uncharacterized protein</fullName>
    </submittedName>
</protein>
<name>A0A411AW90_9CAUD</name>
<evidence type="ECO:0000313" key="2">
    <source>
        <dbReference type="Proteomes" id="UP000289486"/>
    </source>
</evidence>
<reference evidence="1 2" key="1">
    <citation type="submission" date="2019-01" db="EMBL/GenBank/DDBJ databases">
        <title>Complete genome sequence of Pantoea phage vB_PagM_LIET2.</title>
        <authorList>
            <person name="Truncaite L."/>
            <person name="Simoliuniene M."/>
            <person name="Kazlauskas D."/>
            <person name="Meskys R."/>
            <person name="Simoliunas E."/>
        </authorList>
    </citation>
    <scope>NUCLEOTIDE SEQUENCE [LARGE SCALE GENOMIC DNA]</scope>
</reference>
<gene>
    <name evidence="1" type="ORF">LIET2_gp125</name>
</gene>
<organism evidence="1 2">
    <name type="scientific">Pantoea phage vB_PagM_LIET2</name>
    <dbReference type="NCBI Taxonomy" id="2508071"/>
    <lineage>
        <taxon>Viruses</taxon>
        <taxon>Duplodnaviria</taxon>
        <taxon>Heunggongvirae</taxon>
        <taxon>Uroviricota</taxon>
        <taxon>Caudoviricetes</taxon>
        <taxon>Lietduovirus</taxon>
        <taxon>Lietduovirus LIET2</taxon>
    </lineage>
</organism>
<proteinExistence type="predicted"/>
<evidence type="ECO:0000313" key="1">
    <source>
        <dbReference type="EMBL" id="QAX92377.1"/>
    </source>
</evidence>
<dbReference type="Proteomes" id="UP000289486">
    <property type="component" value="Segment"/>
</dbReference>
<accession>A0A411AW90</accession>